<keyword evidence="3" id="KW-0413">Isomerase</keyword>
<keyword evidence="4" id="KW-1133">Transmembrane helix</keyword>
<protein>
    <recommendedName>
        <fullName evidence="1">peptidylprolyl isomerase</fullName>
        <ecNumber evidence="1">5.2.1.8</ecNumber>
    </recommendedName>
</protein>
<proteinExistence type="predicted"/>
<dbReference type="GO" id="GO:0003755">
    <property type="term" value="F:peptidyl-prolyl cis-trans isomerase activity"/>
    <property type="evidence" value="ECO:0007669"/>
    <property type="project" value="UniProtKB-KW"/>
</dbReference>
<keyword evidence="4" id="KW-0472">Membrane</keyword>
<dbReference type="Pfam" id="PF00160">
    <property type="entry name" value="Pro_isomerase"/>
    <property type="match status" value="1"/>
</dbReference>
<dbReference type="EC" id="5.2.1.8" evidence="1"/>
<reference evidence="6" key="1">
    <citation type="submission" date="2020-05" db="EMBL/GenBank/DDBJ databases">
        <authorList>
            <person name="Chiriac C."/>
            <person name="Salcher M."/>
            <person name="Ghai R."/>
            <person name="Kavagutti S V."/>
        </authorList>
    </citation>
    <scope>NUCLEOTIDE SEQUENCE</scope>
</reference>
<dbReference type="PANTHER" id="PTHR43246">
    <property type="entry name" value="PEPTIDYL-PROLYL CIS-TRANS ISOMERASE CYP38, CHLOROPLASTIC"/>
    <property type="match status" value="1"/>
</dbReference>
<dbReference type="PROSITE" id="PS50072">
    <property type="entry name" value="CSA_PPIASE_2"/>
    <property type="match status" value="1"/>
</dbReference>
<dbReference type="AlphaFoldDB" id="A0A6J6EHM6"/>
<evidence type="ECO:0000313" key="6">
    <source>
        <dbReference type="EMBL" id="CAB4574765.1"/>
    </source>
</evidence>
<dbReference type="Gene3D" id="2.40.100.10">
    <property type="entry name" value="Cyclophilin-like"/>
    <property type="match status" value="1"/>
</dbReference>
<accession>A0A6J6EHM6</accession>
<feature type="domain" description="PPIase cyclophilin-type" evidence="5">
    <location>
        <begin position="86"/>
        <end position="237"/>
    </location>
</feature>
<keyword evidence="2" id="KW-0697">Rotamase</keyword>
<dbReference type="EMBL" id="CAEZTM010000044">
    <property type="protein sequence ID" value="CAB4574765.1"/>
    <property type="molecule type" value="Genomic_DNA"/>
</dbReference>
<dbReference type="InterPro" id="IPR029000">
    <property type="entry name" value="Cyclophilin-like_dom_sf"/>
</dbReference>
<keyword evidence="4" id="KW-0812">Transmembrane</keyword>
<evidence type="ECO:0000256" key="2">
    <source>
        <dbReference type="ARBA" id="ARBA00023110"/>
    </source>
</evidence>
<evidence type="ECO:0000256" key="1">
    <source>
        <dbReference type="ARBA" id="ARBA00013194"/>
    </source>
</evidence>
<dbReference type="InterPro" id="IPR002130">
    <property type="entry name" value="Cyclophilin-type_PPIase_dom"/>
</dbReference>
<feature type="transmembrane region" description="Helical" evidence="4">
    <location>
        <begin position="34"/>
        <end position="57"/>
    </location>
</feature>
<dbReference type="InterPro" id="IPR044665">
    <property type="entry name" value="E_coli_cyclophilin_A-like"/>
</dbReference>
<organism evidence="6">
    <name type="scientific">freshwater metagenome</name>
    <dbReference type="NCBI Taxonomy" id="449393"/>
    <lineage>
        <taxon>unclassified sequences</taxon>
        <taxon>metagenomes</taxon>
        <taxon>ecological metagenomes</taxon>
    </lineage>
</organism>
<sequence>MVSENRVKREQLRVFQARQVLQASKKKRLRTDQWLSLGGALVAVTLSSLALVGYVTFGPGTPAKAPAIELSENREWTGEILFGEVEVGITLDGVNAPQATANFVDLATKGFYDGVPCHSLSVEVVFVMQCGDPTGTGTGGPEYRFGPIENAPVTQRYPAGTIAMSRIGNDAESQGSQFFVVYEDSVIPNDDVGGYTVLGRITSGLAEFVAAYATPGTIDKAPNGAPVVAPDIRSITIR</sequence>
<evidence type="ECO:0000256" key="4">
    <source>
        <dbReference type="SAM" id="Phobius"/>
    </source>
</evidence>
<gene>
    <name evidence="6" type="ORF">UFOPK1684_00973</name>
</gene>
<dbReference type="SUPFAM" id="SSF50891">
    <property type="entry name" value="Cyclophilin-like"/>
    <property type="match status" value="1"/>
</dbReference>
<evidence type="ECO:0000256" key="3">
    <source>
        <dbReference type="ARBA" id="ARBA00023235"/>
    </source>
</evidence>
<name>A0A6J6EHM6_9ZZZZ</name>
<evidence type="ECO:0000259" key="5">
    <source>
        <dbReference type="PROSITE" id="PS50072"/>
    </source>
</evidence>